<dbReference type="AlphaFoldDB" id="A0A381SVT5"/>
<reference evidence="1" key="1">
    <citation type="submission" date="2018-05" db="EMBL/GenBank/DDBJ databases">
        <authorList>
            <person name="Lanie J.A."/>
            <person name="Ng W.-L."/>
            <person name="Kazmierczak K.M."/>
            <person name="Andrzejewski T.M."/>
            <person name="Davidsen T.M."/>
            <person name="Wayne K.J."/>
            <person name="Tettelin H."/>
            <person name="Glass J.I."/>
            <person name="Rusch D."/>
            <person name="Podicherti R."/>
            <person name="Tsui H.-C.T."/>
            <person name="Winkler M.E."/>
        </authorList>
    </citation>
    <scope>NUCLEOTIDE SEQUENCE</scope>
</reference>
<proteinExistence type="predicted"/>
<dbReference type="EMBL" id="UINC01003641">
    <property type="protein sequence ID" value="SVA08076.1"/>
    <property type="molecule type" value="Genomic_DNA"/>
</dbReference>
<sequence>MEGMIIVLVLVVVLLIKSFRYFSKRGSPSTKDKDNHTKGGQ</sequence>
<gene>
    <name evidence="1" type="ORF">METZ01_LOCUS60930</name>
</gene>
<name>A0A381SVT5_9ZZZZ</name>
<evidence type="ECO:0000313" key="1">
    <source>
        <dbReference type="EMBL" id="SVA08076.1"/>
    </source>
</evidence>
<protein>
    <submittedName>
        <fullName evidence="1">Uncharacterized protein</fullName>
    </submittedName>
</protein>
<organism evidence="1">
    <name type="scientific">marine metagenome</name>
    <dbReference type="NCBI Taxonomy" id="408172"/>
    <lineage>
        <taxon>unclassified sequences</taxon>
        <taxon>metagenomes</taxon>
        <taxon>ecological metagenomes</taxon>
    </lineage>
</organism>
<accession>A0A381SVT5</accession>